<organism evidence="1 2">
    <name type="scientific">Kwoniella shandongensis</name>
    <dbReference type="NCBI Taxonomy" id="1734106"/>
    <lineage>
        <taxon>Eukaryota</taxon>
        <taxon>Fungi</taxon>
        <taxon>Dikarya</taxon>
        <taxon>Basidiomycota</taxon>
        <taxon>Agaricomycotina</taxon>
        <taxon>Tremellomycetes</taxon>
        <taxon>Tremellales</taxon>
        <taxon>Cryptococcaceae</taxon>
        <taxon>Kwoniella</taxon>
    </lineage>
</organism>
<evidence type="ECO:0000313" key="2">
    <source>
        <dbReference type="Proteomes" id="UP000322225"/>
    </source>
</evidence>
<sequence length="605" mass="67243">MQAGPSRTIVTDSESILPSFLTTLRSSSPISIPPQTLLGAITHYLSTLDDPLLSEFVTTVITSPSLWNSADISHVDIQNALRLSVPAKIAIIENATKEIYFAESRRRRRARRWLNSLIEAVISLDHSTVRLKVLISVLEGLDDAPTVEWGSERMTLEEEVVLAFAEWTELENTEGMDLLCTAIPQIDVARLRALNMIDLAPKIRYALIDLVNPTSSQKPQDIAPILSRALARSYEVLNSGGPTSQHHAWETMRTFCTSMREVGEKLEGGFSDQRGSNSGDTDSWERHKTAFFAFLLPASTILDITLQDAGSYPSIIRNVDIPRSAEMAIQLLLTLGTFAFLTDLSDGGFEHYHRILYGSLDIIAEQSGTPSAERLFRELSSGSSTSLSDARAAYILLLGEELVHHLGSRSIDILLPLAEKHAHRPAHRASFEAAHAFLLSLLRSASETLEMTTAQGDFFDALLPNYLHILTKQAKRGDITPDQLKDAFPLVVEAAARRSPLSIQICLDSLNTLLPSAETRMIRIAVAPHIPAERLRGYLDELAGVIMTTPKDSEERLDLARRAFEMVIKDLGDDVKESGVEWWMKWRNEFEGTNRHGQGFIRSRL</sequence>
<keyword evidence="2" id="KW-1185">Reference proteome</keyword>
<accession>A0A5M6BV99</accession>
<dbReference type="PANTHER" id="PTHR39214:SF1">
    <property type="entry name" value="MICROBODY (PEROXISOME) BIOGENESIS PROTEIN PEROXIN 8 (EUROFUNG)"/>
    <property type="match status" value="1"/>
</dbReference>
<proteinExistence type="predicted"/>
<dbReference type="SUPFAM" id="SSF48371">
    <property type="entry name" value="ARM repeat"/>
    <property type="match status" value="1"/>
</dbReference>
<dbReference type="RefSeq" id="XP_031859706.1">
    <property type="nucleotide sequence ID" value="XM_032005922.1"/>
</dbReference>
<reference evidence="1" key="1">
    <citation type="submission" date="2017-08" db="EMBL/GenBank/DDBJ databases">
        <authorList>
            <person name="Cuomo C."/>
            <person name="Billmyre B."/>
            <person name="Heitman J."/>
        </authorList>
    </citation>
    <scope>NUCLEOTIDE SEQUENCE</scope>
    <source>
        <strain evidence="1">CBS 12478</strain>
    </source>
</reference>
<name>A0A5M6BV99_9TREE</name>
<dbReference type="Proteomes" id="UP000322225">
    <property type="component" value="Chromosome 8"/>
</dbReference>
<dbReference type="AlphaFoldDB" id="A0A5M6BV99"/>
<reference evidence="1" key="2">
    <citation type="submission" date="2024-01" db="EMBL/GenBank/DDBJ databases">
        <title>Comparative genomics of Cryptococcus and Kwoniella reveals pathogenesis evolution and contrasting modes of karyotype evolution via chromosome fusion or intercentromeric recombination.</title>
        <authorList>
            <person name="Coelho M.A."/>
            <person name="David-Palma M."/>
            <person name="Shea T."/>
            <person name="Bowers K."/>
            <person name="McGinley-Smith S."/>
            <person name="Mohammad A.W."/>
            <person name="Gnirke A."/>
            <person name="Yurkov A.M."/>
            <person name="Nowrousian M."/>
            <person name="Sun S."/>
            <person name="Cuomo C.A."/>
            <person name="Heitman J."/>
        </authorList>
    </citation>
    <scope>NUCLEOTIDE SEQUENCE</scope>
    <source>
        <strain evidence="1">CBS 12478</strain>
    </source>
</reference>
<protein>
    <submittedName>
        <fullName evidence="1">Uncharacterized protein</fullName>
    </submittedName>
</protein>
<dbReference type="KEGG" id="ksn:43590075"/>
<gene>
    <name evidence="1" type="ORF">CI109_104612</name>
</gene>
<dbReference type="InterPro" id="IPR055334">
    <property type="entry name" value="PEX8-like"/>
</dbReference>
<dbReference type="InterPro" id="IPR016024">
    <property type="entry name" value="ARM-type_fold"/>
</dbReference>
<dbReference type="EMBL" id="CP144058">
    <property type="protein sequence ID" value="WWD20136.1"/>
    <property type="molecule type" value="Genomic_DNA"/>
</dbReference>
<evidence type="ECO:0000313" key="1">
    <source>
        <dbReference type="EMBL" id="WWD20136.1"/>
    </source>
</evidence>
<dbReference type="OrthoDB" id="2357318at2759"/>
<dbReference type="PANTHER" id="PTHR39214">
    <property type="entry name" value="MICROBODY (PEROXISOME) BIOGENESIS PROTEIN PEROXIN 8 (EUROFUNG)"/>
    <property type="match status" value="1"/>
</dbReference>
<dbReference type="GeneID" id="43590075"/>